<gene>
    <name evidence="1" type="ORF">F6J89_26515</name>
</gene>
<accession>A0A6B3NBZ2</accession>
<dbReference type="AlphaFoldDB" id="A0A6B3NBZ2"/>
<evidence type="ECO:0000313" key="1">
    <source>
        <dbReference type="EMBL" id="NER31076.1"/>
    </source>
</evidence>
<sequence>MYNQDCHEITTSLPEATALTHLYNDKTVTDNHPPLKPKIGRDWALNKVLEGG</sequence>
<proteinExistence type="predicted"/>
<protein>
    <submittedName>
        <fullName evidence="1">Uncharacterized protein</fullName>
    </submittedName>
</protein>
<comment type="caution">
    <text evidence="1">The sequence shown here is derived from an EMBL/GenBank/DDBJ whole genome shotgun (WGS) entry which is preliminary data.</text>
</comment>
<dbReference type="EMBL" id="JAAHFQ010000714">
    <property type="protein sequence ID" value="NER31076.1"/>
    <property type="molecule type" value="Genomic_DNA"/>
</dbReference>
<name>A0A6B3NBZ2_9CYAN</name>
<reference evidence="1" key="1">
    <citation type="submission" date="2019-11" db="EMBL/GenBank/DDBJ databases">
        <title>Genomic insights into an expanded diversity of filamentous marine cyanobacteria reveals the extraordinary biosynthetic potential of Moorea and Okeania.</title>
        <authorList>
            <person name="Ferreira Leao T."/>
            <person name="Wang M."/>
            <person name="Moss N."/>
            <person name="Da Silva R."/>
            <person name="Sanders J."/>
            <person name="Nurk S."/>
            <person name="Gurevich A."/>
            <person name="Humphrey G."/>
            <person name="Reher R."/>
            <person name="Zhu Q."/>
            <person name="Belda-Ferre P."/>
            <person name="Glukhov E."/>
            <person name="Rex R."/>
            <person name="Dorrestein P.C."/>
            <person name="Knight R."/>
            <person name="Pevzner P."/>
            <person name="Gerwick W.H."/>
            <person name="Gerwick L."/>
        </authorList>
    </citation>
    <scope>NUCLEOTIDE SEQUENCE</scope>
    <source>
        <strain evidence="1">SIO1C4</strain>
    </source>
</reference>
<organism evidence="1">
    <name type="scientific">Symploca sp. SIO1C4</name>
    <dbReference type="NCBI Taxonomy" id="2607765"/>
    <lineage>
        <taxon>Bacteria</taxon>
        <taxon>Bacillati</taxon>
        <taxon>Cyanobacteriota</taxon>
        <taxon>Cyanophyceae</taxon>
        <taxon>Coleofasciculales</taxon>
        <taxon>Coleofasciculaceae</taxon>
        <taxon>Symploca</taxon>
    </lineage>
</organism>